<dbReference type="EMBL" id="JAACAK010000022">
    <property type="protein sequence ID" value="NIR74087.1"/>
    <property type="molecule type" value="Genomic_DNA"/>
</dbReference>
<feature type="chain" id="PRO_5042215849" description="Outer membrane lipoprotein-sorting protein" evidence="1">
    <location>
        <begin position="22"/>
        <end position="234"/>
    </location>
</feature>
<proteinExistence type="predicted"/>
<evidence type="ECO:0000256" key="1">
    <source>
        <dbReference type="SAM" id="SignalP"/>
    </source>
</evidence>
<dbReference type="AlphaFoldDB" id="A0AAE5CA25"/>
<keyword evidence="1" id="KW-0732">Signal</keyword>
<reference evidence="2 3" key="1">
    <citation type="submission" date="2020-01" db="EMBL/GenBank/DDBJ databases">
        <title>Genomes assembled from Gulf of Kutch pelagic sediment metagenomes.</title>
        <authorList>
            <person name="Chandrashekar M."/>
            <person name="Mahajan M.S."/>
            <person name="Dave K.J."/>
            <person name="Vatsa P."/>
            <person name="Nathani N.M."/>
        </authorList>
    </citation>
    <scope>NUCLEOTIDE SEQUENCE [LARGE SCALE GENOMIC DNA]</scope>
    <source>
        <strain evidence="2">KS3-K002</strain>
    </source>
</reference>
<protein>
    <recommendedName>
        <fullName evidence="4">Outer membrane lipoprotein-sorting protein</fullName>
    </recommendedName>
</protein>
<accession>A0AAE5CA25</accession>
<evidence type="ECO:0008006" key="4">
    <source>
        <dbReference type="Google" id="ProtNLM"/>
    </source>
</evidence>
<dbReference type="Proteomes" id="UP000702544">
    <property type="component" value="Unassembled WGS sequence"/>
</dbReference>
<evidence type="ECO:0000313" key="2">
    <source>
        <dbReference type="EMBL" id="NIR74087.1"/>
    </source>
</evidence>
<organism evidence="2 3">
    <name type="scientific">Candidatus Kutchimonas denitrificans</name>
    <dbReference type="NCBI Taxonomy" id="3056748"/>
    <lineage>
        <taxon>Bacteria</taxon>
        <taxon>Pseudomonadati</taxon>
        <taxon>Gemmatimonadota</taxon>
        <taxon>Gemmatimonadia</taxon>
        <taxon>Candidatus Palauibacterales</taxon>
        <taxon>Candidatus Palauibacteraceae</taxon>
        <taxon>Candidatus Kutchimonas</taxon>
    </lineage>
</organism>
<evidence type="ECO:0000313" key="3">
    <source>
        <dbReference type="Proteomes" id="UP000702544"/>
    </source>
</evidence>
<sequence length="234" mass="26388">MIMWFAVLAALAAPTAGSAIAGNQDTLPTLDRLLERYVEAVGGREAISKLKTRVGEGRLVTDLPTWEPPVHESDAFRIYARTPGKYLYVHRTESGTDRDACDGGACWRVVDGELERDAHYDPRFAWFLDPQGALLMKEYFPAMRVTGSATLDGRRVYRVDIDDDESHALYFDAETGLLLRLGYNRTLNDYREVDGVLVPFRLEISRKGGSSTYIFDSIEHNLPLQDSLFNPPRR</sequence>
<feature type="signal peptide" evidence="1">
    <location>
        <begin position="1"/>
        <end position="21"/>
    </location>
</feature>
<gene>
    <name evidence="2" type="ORF">GWO12_03095</name>
</gene>
<comment type="caution">
    <text evidence="2">The sequence shown here is derived from an EMBL/GenBank/DDBJ whole genome shotgun (WGS) entry which is preliminary data.</text>
</comment>
<name>A0AAE5CA25_9BACT</name>
<dbReference type="Gene3D" id="2.50.20.10">
    <property type="entry name" value="Lipoprotein localisation LolA/LolB/LppX"/>
    <property type="match status" value="1"/>
</dbReference>